<evidence type="ECO:0000256" key="3">
    <source>
        <dbReference type="ARBA" id="ARBA00022692"/>
    </source>
</evidence>
<dbReference type="GO" id="GO:0007156">
    <property type="term" value="P:homophilic cell adhesion via plasma membrane adhesion molecules"/>
    <property type="evidence" value="ECO:0007669"/>
    <property type="project" value="InterPro"/>
</dbReference>
<feature type="domain" description="Cadherin" evidence="11">
    <location>
        <begin position="559"/>
        <end position="664"/>
    </location>
</feature>
<dbReference type="FunFam" id="2.60.40.60:FF:000104">
    <property type="entry name" value="cadherin-23 isoform X1"/>
    <property type="match status" value="1"/>
</dbReference>
<keyword evidence="10" id="KW-0325">Glycoprotein</keyword>
<dbReference type="InterPro" id="IPR015919">
    <property type="entry name" value="Cadherin-like_sf"/>
</dbReference>
<dbReference type="EMBL" id="JH816338">
    <property type="protein sequence ID" value="EKC42423.1"/>
    <property type="molecule type" value="Genomic_DNA"/>
</dbReference>
<feature type="domain" description="Cadherin" evidence="11">
    <location>
        <begin position="19"/>
        <end position="128"/>
    </location>
</feature>
<dbReference type="FunFam" id="2.60.40.60:FF:000007">
    <property type="entry name" value="Protocadherin alpha 2"/>
    <property type="match status" value="1"/>
</dbReference>
<evidence type="ECO:0000256" key="4">
    <source>
        <dbReference type="ARBA" id="ARBA00022729"/>
    </source>
</evidence>
<evidence type="ECO:0000256" key="1">
    <source>
        <dbReference type="ARBA" id="ARBA00004251"/>
    </source>
</evidence>
<dbReference type="GO" id="GO:0005886">
    <property type="term" value="C:plasma membrane"/>
    <property type="evidence" value="ECO:0007669"/>
    <property type="project" value="UniProtKB-SubCell"/>
</dbReference>
<dbReference type="GO" id="GO:0005509">
    <property type="term" value="F:calcium ion binding"/>
    <property type="evidence" value="ECO:0007669"/>
    <property type="project" value="UniProtKB-UniRule"/>
</dbReference>
<evidence type="ECO:0000256" key="8">
    <source>
        <dbReference type="ARBA" id="ARBA00022989"/>
    </source>
</evidence>
<reference evidence="12" key="1">
    <citation type="journal article" date="2012" name="Nature">
        <title>The oyster genome reveals stress adaptation and complexity of shell formation.</title>
        <authorList>
            <person name="Zhang G."/>
            <person name="Fang X."/>
            <person name="Guo X."/>
            <person name="Li L."/>
            <person name="Luo R."/>
            <person name="Xu F."/>
            <person name="Yang P."/>
            <person name="Zhang L."/>
            <person name="Wang X."/>
            <person name="Qi H."/>
            <person name="Xiong Z."/>
            <person name="Que H."/>
            <person name="Xie Y."/>
            <person name="Holland P.W."/>
            <person name="Paps J."/>
            <person name="Zhu Y."/>
            <person name="Wu F."/>
            <person name="Chen Y."/>
            <person name="Wang J."/>
            <person name="Peng C."/>
            <person name="Meng J."/>
            <person name="Yang L."/>
            <person name="Liu J."/>
            <person name="Wen B."/>
            <person name="Zhang N."/>
            <person name="Huang Z."/>
            <person name="Zhu Q."/>
            <person name="Feng Y."/>
            <person name="Mount A."/>
            <person name="Hedgecock D."/>
            <person name="Xu Z."/>
            <person name="Liu Y."/>
            <person name="Domazet-Loso T."/>
            <person name="Du Y."/>
            <person name="Sun X."/>
            <person name="Zhang S."/>
            <person name="Liu B."/>
            <person name="Cheng P."/>
            <person name="Jiang X."/>
            <person name="Li J."/>
            <person name="Fan D."/>
            <person name="Wang W."/>
            <person name="Fu W."/>
            <person name="Wang T."/>
            <person name="Wang B."/>
            <person name="Zhang J."/>
            <person name="Peng Z."/>
            <person name="Li Y."/>
            <person name="Li N."/>
            <person name="Wang J."/>
            <person name="Chen M."/>
            <person name="He Y."/>
            <person name="Tan F."/>
            <person name="Song X."/>
            <person name="Zheng Q."/>
            <person name="Huang R."/>
            <person name="Yang H."/>
            <person name="Du X."/>
            <person name="Chen L."/>
            <person name="Yang M."/>
            <person name="Gaffney P.M."/>
            <person name="Wang S."/>
            <person name="Luo L."/>
            <person name="She Z."/>
            <person name="Ming Y."/>
            <person name="Huang W."/>
            <person name="Zhang S."/>
            <person name="Huang B."/>
            <person name="Zhang Y."/>
            <person name="Qu T."/>
            <person name="Ni P."/>
            <person name="Miao G."/>
            <person name="Wang J."/>
            <person name="Wang Q."/>
            <person name="Steinberg C.E."/>
            <person name="Wang H."/>
            <person name="Li N."/>
            <person name="Qian L."/>
            <person name="Zhang G."/>
            <person name="Li Y."/>
            <person name="Yang H."/>
            <person name="Liu X."/>
            <person name="Wang J."/>
            <person name="Yin Y."/>
            <person name="Wang J."/>
        </authorList>
    </citation>
    <scope>NUCLEOTIDE SEQUENCE [LARGE SCALE GENOMIC DNA]</scope>
    <source>
        <strain evidence="12">05x7-T-G4-1.051#20</strain>
    </source>
</reference>
<keyword evidence="7" id="KW-0130">Cell adhesion</keyword>
<feature type="domain" description="Cadherin" evidence="11">
    <location>
        <begin position="455"/>
        <end position="558"/>
    </location>
</feature>
<feature type="domain" description="Cadherin" evidence="11">
    <location>
        <begin position="239"/>
        <end position="346"/>
    </location>
</feature>
<dbReference type="FunCoup" id="K1R9J3">
    <property type="interactions" value="69"/>
</dbReference>
<dbReference type="AlphaFoldDB" id="K1R9J3"/>
<keyword evidence="6" id="KW-0106">Calcium</keyword>
<evidence type="ECO:0000256" key="9">
    <source>
        <dbReference type="ARBA" id="ARBA00023136"/>
    </source>
</evidence>
<dbReference type="SUPFAM" id="SSF49313">
    <property type="entry name" value="Cadherin-like"/>
    <property type="match status" value="7"/>
</dbReference>
<evidence type="ECO:0000256" key="7">
    <source>
        <dbReference type="ARBA" id="ARBA00022889"/>
    </source>
</evidence>
<dbReference type="Pfam" id="PF00028">
    <property type="entry name" value="Cadherin"/>
    <property type="match status" value="6"/>
</dbReference>
<dbReference type="FunFam" id="2.60.40.60:FF:000002">
    <property type="entry name" value="Protocadherin alpha 2"/>
    <property type="match status" value="1"/>
</dbReference>
<feature type="domain" description="Cadherin" evidence="11">
    <location>
        <begin position="351"/>
        <end position="454"/>
    </location>
</feature>
<keyword evidence="5" id="KW-0677">Repeat</keyword>
<evidence type="ECO:0000256" key="5">
    <source>
        <dbReference type="ARBA" id="ARBA00022737"/>
    </source>
</evidence>
<dbReference type="PANTHER" id="PTHR24026:SF126">
    <property type="entry name" value="PROTOCADHERIN FAT 4"/>
    <property type="match status" value="1"/>
</dbReference>
<gene>
    <name evidence="12" type="ORF">CGI_10016336</name>
</gene>
<dbReference type="PROSITE" id="PS50268">
    <property type="entry name" value="CADHERIN_2"/>
    <property type="match status" value="7"/>
</dbReference>
<evidence type="ECO:0000313" key="12">
    <source>
        <dbReference type="EMBL" id="EKC42423.1"/>
    </source>
</evidence>
<feature type="domain" description="Cadherin" evidence="11">
    <location>
        <begin position="129"/>
        <end position="238"/>
    </location>
</feature>
<keyword evidence="2" id="KW-1003">Cell membrane</keyword>
<comment type="subcellular location">
    <subcellularLocation>
        <location evidence="1">Cell membrane</location>
        <topology evidence="1">Single-pass type I membrane protein</topology>
    </subcellularLocation>
</comment>
<keyword evidence="3" id="KW-0812">Transmembrane</keyword>
<evidence type="ECO:0000256" key="10">
    <source>
        <dbReference type="ARBA" id="ARBA00023180"/>
    </source>
</evidence>
<feature type="domain" description="Cadherin" evidence="11">
    <location>
        <begin position="668"/>
        <end position="773"/>
    </location>
</feature>
<dbReference type="FunFam" id="2.60.40.60:FF:000020">
    <property type="entry name" value="Dachsous cadherin-related 1b"/>
    <property type="match status" value="1"/>
</dbReference>
<dbReference type="InterPro" id="IPR002126">
    <property type="entry name" value="Cadherin-like_dom"/>
</dbReference>
<dbReference type="PANTHER" id="PTHR24026">
    <property type="entry name" value="FAT ATYPICAL CADHERIN-RELATED"/>
    <property type="match status" value="1"/>
</dbReference>
<dbReference type="InParanoid" id="K1R9J3"/>
<organism evidence="12">
    <name type="scientific">Magallana gigas</name>
    <name type="common">Pacific oyster</name>
    <name type="synonym">Crassostrea gigas</name>
    <dbReference type="NCBI Taxonomy" id="29159"/>
    <lineage>
        <taxon>Eukaryota</taxon>
        <taxon>Metazoa</taxon>
        <taxon>Spiralia</taxon>
        <taxon>Lophotrochozoa</taxon>
        <taxon>Mollusca</taxon>
        <taxon>Bivalvia</taxon>
        <taxon>Autobranchia</taxon>
        <taxon>Pteriomorphia</taxon>
        <taxon>Ostreida</taxon>
        <taxon>Ostreoidea</taxon>
        <taxon>Ostreidae</taxon>
        <taxon>Magallana</taxon>
    </lineage>
</organism>
<dbReference type="FunFam" id="2.60.40.60:FF:000092">
    <property type="entry name" value="Protocadherin 8"/>
    <property type="match status" value="1"/>
</dbReference>
<dbReference type="SMART" id="SM00112">
    <property type="entry name" value="CA"/>
    <property type="match status" value="7"/>
</dbReference>
<evidence type="ECO:0000256" key="2">
    <source>
        <dbReference type="ARBA" id="ARBA00022475"/>
    </source>
</evidence>
<keyword evidence="8" id="KW-1133">Transmembrane helix</keyword>
<protein>
    <submittedName>
        <fullName evidence="12">Protocadherin-11 X-linked</fullName>
    </submittedName>
</protein>
<sequence length="931" mass="103194">MKLLRVQCWCLMSLVLQVHALEVTYNLEEETKRGVLVGNVAEDAGLSNVNNPTFSLFQAGYPAAKWFSITEDLGELHTNATIDRDTICEFQDQCVLNLVAVASTEDGDFHKIKIYVNIIDINDNSPTFSKSVVSLQISEDTAINFSYSLEGAVDLDTGNNSVERYEIPSHDSPFHTAADKFSDGRSMLKLILKQTLDRETHPSYLIQVVAYDGGTPPKTGSMTVNITVGDINDNYPIFSKPSYNVTIMDDLPVESVVVKTFASDKDEGINGEVQYRLDPRQTEDIFQIFHMNSTTGEIYLKESLISGSRENYNILIEATDLGNQPLISKSQVFVRVQDNHNNFPVINVNVLSGSDTAEVSEHASQGTVVAHVAVKDPDTGANGLVTCDVISDYFKIQKFEENEYKVVVFASLNREMRDNYEVTVNCRDAGSPPRETNFTFPVIVVDENDNPPRFERQTYNANILENNDIDISLLTVSATDDDIGVNADLRYSVSGEAQNLASIDALSGSLRLKIALDREQHSQISFYVYATDSGDVPLTGTATVNIIVKDANDNAPTYPDKISTFVVTENIAAPRVIGTVSAFDKDDGINSEVRHYLMTSNTGELPPFEVKENGTVLVTRSLDRETVALYELQIMAMDRGSPAKTGYSFIKILVEDTNDNKPIFIFPSEANRSITVPLSTAQNTVVATLTASDGDTDVNAQLRYYTDDQNMTETFVINSATGEVIVARALDSDDLGLYVFKVKVQDWSSNPLSAEETLLINVIADSVADESSFSRYYVIAISMSTVTVVLAIVIIVAICLLRKEDSKRKRYDSARSTVAIVSKDVEDPDCYDNSPPVHKEVFYPPGYDLGNRQFFPIDRSISVQIPPTIPEADPLPKVPSDPSLWEGCESVNENERNRNQLMTLQYHQSLMRIQSIKRSNSVENAKSTLKY</sequence>
<dbReference type="CDD" id="cd11304">
    <property type="entry name" value="Cadherin_repeat"/>
    <property type="match status" value="7"/>
</dbReference>
<proteinExistence type="predicted"/>
<dbReference type="Gene3D" id="2.60.40.60">
    <property type="entry name" value="Cadherins"/>
    <property type="match status" value="7"/>
</dbReference>
<accession>K1R9J3</accession>
<keyword evidence="9" id="KW-0472">Membrane</keyword>
<dbReference type="InterPro" id="IPR020894">
    <property type="entry name" value="Cadherin_CS"/>
</dbReference>
<dbReference type="Pfam" id="PF08266">
    <property type="entry name" value="Cadherin_2"/>
    <property type="match status" value="1"/>
</dbReference>
<keyword evidence="4" id="KW-0732">Signal</keyword>
<evidence type="ECO:0000256" key="6">
    <source>
        <dbReference type="ARBA" id="ARBA00022837"/>
    </source>
</evidence>
<dbReference type="HOGENOM" id="CLU_006480_5_1_1"/>
<dbReference type="PRINTS" id="PR00205">
    <property type="entry name" value="CADHERIN"/>
</dbReference>
<dbReference type="InterPro" id="IPR013164">
    <property type="entry name" value="Cadherin_N"/>
</dbReference>
<name>K1R9J3_MAGGI</name>
<dbReference type="PROSITE" id="PS00232">
    <property type="entry name" value="CADHERIN_1"/>
    <property type="match status" value="4"/>
</dbReference>
<evidence type="ECO:0000259" key="11">
    <source>
        <dbReference type="PROSITE" id="PS50268"/>
    </source>
</evidence>